<keyword evidence="5" id="KW-0547">Nucleotide-binding</keyword>
<proteinExistence type="inferred from homology"/>
<keyword evidence="4" id="KW-0677">Repeat</keyword>
<keyword evidence="10" id="KW-0067">ATP-binding</keyword>
<evidence type="ECO:0000256" key="8">
    <source>
        <dbReference type="ARBA" id="ARBA00022771"/>
    </source>
</evidence>
<dbReference type="PANTHER" id="PTHR43152">
    <property type="entry name" value="UVRABC SYSTEM PROTEIN A"/>
    <property type="match status" value="1"/>
</dbReference>
<keyword evidence="13" id="KW-0234">DNA repair</keyword>
<evidence type="ECO:0000313" key="18">
    <source>
        <dbReference type="EMBL" id="MFD0975483.1"/>
    </source>
</evidence>
<dbReference type="RefSeq" id="WP_380736505.1">
    <property type="nucleotide sequence ID" value="NZ_JBHTJP010000032.1"/>
</dbReference>
<dbReference type="Pfam" id="PF17760">
    <property type="entry name" value="UvrA_inter"/>
    <property type="match status" value="1"/>
</dbReference>
<evidence type="ECO:0000256" key="12">
    <source>
        <dbReference type="ARBA" id="ARBA00023125"/>
    </source>
</evidence>
<comment type="similarity">
    <text evidence="14">Belongs to the ABC transporter superfamily. UvrA family.</text>
</comment>
<reference evidence="19" key="1">
    <citation type="journal article" date="2019" name="Int. J. Syst. Evol. Microbiol.">
        <title>The Global Catalogue of Microorganisms (GCM) 10K type strain sequencing project: providing services to taxonomists for standard genome sequencing and annotation.</title>
        <authorList>
            <consortium name="The Broad Institute Genomics Platform"/>
            <consortium name="The Broad Institute Genome Sequencing Center for Infectious Disease"/>
            <person name="Wu L."/>
            <person name="Ma J."/>
        </authorList>
    </citation>
    <scope>NUCLEOTIDE SEQUENCE [LARGE SCALE GENOMIC DNA]</scope>
    <source>
        <strain evidence="19">CCUG 60898</strain>
    </source>
</reference>
<evidence type="ECO:0000256" key="4">
    <source>
        <dbReference type="ARBA" id="ARBA00022737"/>
    </source>
</evidence>
<keyword evidence="2" id="KW-0963">Cytoplasm</keyword>
<keyword evidence="9" id="KW-0862">Zinc</keyword>
<keyword evidence="19" id="KW-1185">Reference proteome</keyword>
<keyword evidence="8" id="KW-0863">Zinc-finger</keyword>
<dbReference type="GO" id="GO:0016787">
    <property type="term" value="F:hydrolase activity"/>
    <property type="evidence" value="ECO:0007669"/>
    <property type="project" value="UniProtKB-KW"/>
</dbReference>
<dbReference type="NCBIfam" id="TIGR00630">
    <property type="entry name" value="uvra"/>
    <property type="match status" value="1"/>
</dbReference>
<dbReference type="InterPro" id="IPR041552">
    <property type="entry name" value="UvrA_DNA-bd"/>
</dbReference>
<dbReference type="Pfam" id="PF17755">
    <property type="entry name" value="UvrA_DNA-bind"/>
    <property type="match status" value="1"/>
</dbReference>
<evidence type="ECO:0000259" key="17">
    <source>
        <dbReference type="PROSITE" id="PS50893"/>
    </source>
</evidence>
<dbReference type="InterPro" id="IPR003439">
    <property type="entry name" value="ABC_transporter-like_ATP-bd"/>
</dbReference>
<dbReference type="NCBIfam" id="NF001503">
    <property type="entry name" value="PRK00349.1"/>
    <property type="match status" value="1"/>
</dbReference>
<keyword evidence="3" id="KW-0479">Metal-binding</keyword>
<dbReference type="Proteomes" id="UP001597100">
    <property type="component" value="Unassembled WGS sequence"/>
</dbReference>
<evidence type="ECO:0000256" key="1">
    <source>
        <dbReference type="ARBA" id="ARBA00004496"/>
    </source>
</evidence>
<protein>
    <recommendedName>
        <fullName evidence="15">UvrABC system protein A</fullName>
    </recommendedName>
    <alternativeName>
        <fullName evidence="16">Excinuclease ABC subunit A</fullName>
    </alternativeName>
</protein>
<keyword evidence="12" id="KW-0238">DNA-binding</keyword>
<dbReference type="InterPro" id="IPR013815">
    <property type="entry name" value="ATP_grasp_subdomain_1"/>
</dbReference>
<dbReference type="SUPFAM" id="SSF52540">
    <property type="entry name" value="P-loop containing nucleoside triphosphate hydrolases"/>
    <property type="match status" value="2"/>
</dbReference>
<dbReference type="InterPro" id="IPR027417">
    <property type="entry name" value="P-loop_NTPase"/>
</dbReference>
<dbReference type="PROSITE" id="PS50893">
    <property type="entry name" value="ABC_TRANSPORTER_2"/>
    <property type="match status" value="1"/>
</dbReference>
<keyword evidence="11" id="KW-0267">Excision nuclease</keyword>
<organism evidence="18 19">
    <name type="scientific">Salinimicrobium gaetbulicola</name>
    <dbReference type="NCBI Taxonomy" id="999702"/>
    <lineage>
        <taxon>Bacteria</taxon>
        <taxon>Pseudomonadati</taxon>
        <taxon>Bacteroidota</taxon>
        <taxon>Flavobacteriia</taxon>
        <taxon>Flavobacteriales</taxon>
        <taxon>Flavobacteriaceae</taxon>
        <taxon>Salinimicrobium</taxon>
    </lineage>
</organism>
<evidence type="ECO:0000256" key="3">
    <source>
        <dbReference type="ARBA" id="ARBA00022723"/>
    </source>
</evidence>
<comment type="caution">
    <text evidence="18">The sequence shown here is derived from an EMBL/GenBank/DDBJ whole genome shotgun (WGS) entry which is preliminary data.</text>
</comment>
<dbReference type="Gene3D" id="3.30.1490.20">
    <property type="entry name" value="ATP-grasp fold, A domain"/>
    <property type="match status" value="1"/>
</dbReference>
<name>A0ABW3ICR3_9FLAO</name>
<evidence type="ECO:0000313" key="19">
    <source>
        <dbReference type="Proteomes" id="UP001597100"/>
    </source>
</evidence>
<accession>A0ABW3ICR3</accession>
<evidence type="ECO:0000256" key="14">
    <source>
        <dbReference type="ARBA" id="ARBA00038000"/>
    </source>
</evidence>
<dbReference type="PANTHER" id="PTHR43152:SF3">
    <property type="entry name" value="UVRABC SYSTEM PROTEIN A"/>
    <property type="match status" value="1"/>
</dbReference>
<comment type="subcellular location">
    <subcellularLocation>
        <location evidence="1">Cytoplasm</location>
    </subcellularLocation>
</comment>
<feature type="domain" description="ABC transporter" evidence="17">
    <location>
        <begin position="585"/>
        <end position="925"/>
    </location>
</feature>
<evidence type="ECO:0000256" key="6">
    <source>
        <dbReference type="ARBA" id="ARBA00022763"/>
    </source>
</evidence>
<dbReference type="Gene3D" id="1.10.8.280">
    <property type="entry name" value="ABC transporter ATPase domain-like"/>
    <property type="match status" value="2"/>
</dbReference>
<evidence type="ECO:0000256" key="5">
    <source>
        <dbReference type="ARBA" id="ARBA00022741"/>
    </source>
</evidence>
<evidence type="ECO:0000256" key="13">
    <source>
        <dbReference type="ARBA" id="ARBA00023204"/>
    </source>
</evidence>
<evidence type="ECO:0000256" key="10">
    <source>
        <dbReference type="ARBA" id="ARBA00022840"/>
    </source>
</evidence>
<evidence type="ECO:0000256" key="9">
    <source>
        <dbReference type="ARBA" id="ARBA00022833"/>
    </source>
</evidence>
<evidence type="ECO:0000256" key="7">
    <source>
        <dbReference type="ARBA" id="ARBA00022769"/>
    </source>
</evidence>
<dbReference type="InterPro" id="IPR017871">
    <property type="entry name" value="ABC_transporter-like_CS"/>
</dbReference>
<dbReference type="Gene3D" id="1.20.1580.10">
    <property type="entry name" value="ABC transporter ATPase like domain"/>
    <property type="match status" value="4"/>
</dbReference>
<sequence>MTVDISGVDPKQNIIIKGAKLHNLKNINAIIPRNKLVVLTGLSGSGKSSLAFDTLYAEGQRRYVESLSSYARQFLGRLNKPQVDSIKGIAPAIAIEQKVNSTNPRSTVGTSTEIYDYLKLLFARVGRTYSPVSGNEVKKDTVTDVIDYVKSFEEGSKMLLLAPIHVEESRTAEEKLNVLLQQGYSRIKVKDEVLRIDEADLSGLGKKDLFLVVDRIVFKDDEDFLNRLADATQTAFFEGKGELFVETLSDKKIRQFSNKFELDGMTFLEPNVHLFSFNNPYGACPKCEGYGDVIGIDEDLVIPNTGLSIYENAIFPWRGDSMSWYRDQLVNNSHKFNFPIHKPYFELTQEQKDLIWTGNKYFEGLNDFFAFLESKAYKIQNRVMLSRYRGKTRCSVCKGKRLRPEANYVKIAGATITELVEMPINKVSAFFDNLELNKHDAAIAKRLLTEIRNRLHFLSQVGLDYLTLNRKSNTLSGGESQRINLATSLGSSLVGSMYILDEPSIGLHPRDTQKLIGVLKSLRDLGNTVIVVEHDEDIMKAADEIIDIGPEAGTHGGEVVATGTFEDILLSDSLTARYLNNSMRIEVPEKRRTSKYFVDVIGARENNLKNIDVRFPLGVFTAVTGVSGSGKSTLVKKILYPAMLKEVGGYGEKAGQFTKIEGSFSNIASVEFVDQNPIGRSSRSNPVTYIKAYDDIRNLFSKQKLSDIRGYKPKHFSFNVDGGRCETCKGEGEVTIEMQFMADVHLVCETCNGKRFKKEILEVNFADKNIDDILNMTIDDAVAFFTENGEDKITSKLKPLQDVGLGYVQLGQSSSTLSGGEAQRIKLASFLVKGTTKEKALFIFDEPTTGLHFHDIQKLLKSFNALLAKGHSVIVIEHNMDLVKCADHVIDLGLDGGETGGKLIATGTPEEVAQNKESYTAPFLKEKL</sequence>
<dbReference type="InterPro" id="IPR004602">
    <property type="entry name" value="UvrA"/>
</dbReference>
<dbReference type="EMBL" id="JBHTJP010000032">
    <property type="protein sequence ID" value="MFD0975483.1"/>
    <property type="molecule type" value="Genomic_DNA"/>
</dbReference>
<evidence type="ECO:0000256" key="11">
    <source>
        <dbReference type="ARBA" id="ARBA00022881"/>
    </source>
</evidence>
<dbReference type="PROSITE" id="PS00211">
    <property type="entry name" value="ABC_TRANSPORTER_1"/>
    <property type="match status" value="2"/>
</dbReference>
<dbReference type="InterPro" id="IPR041102">
    <property type="entry name" value="UvrA_inter"/>
</dbReference>
<keyword evidence="18" id="KW-0378">Hydrolase</keyword>
<gene>
    <name evidence="18" type="primary">uvrA</name>
    <name evidence="18" type="ORF">ACFQ1G_01655</name>
</gene>
<keyword evidence="6" id="KW-0227">DNA damage</keyword>
<evidence type="ECO:0000256" key="16">
    <source>
        <dbReference type="ARBA" id="ARBA00042156"/>
    </source>
</evidence>
<dbReference type="Gene3D" id="3.40.50.300">
    <property type="entry name" value="P-loop containing nucleotide triphosphate hydrolases"/>
    <property type="match status" value="3"/>
</dbReference>
<keyword evidence="7" id="KW-0228">DNA excision</keyword>
<evidence type="ECO:0000256" key="15">
    <source>
        <dbReference type="ARBA" id="ARBA00039316"/>
    </source>
</evidence>
<evidence type="ECO:0000256" key="2">
    <source>
        <dbReference type="ARBA" id="ARBA00022490"/>
    </source>
</evidence>